<dbReference type="KEGG" id="ska:CP970_16375"/>
<dbReference type="Proteomes" id="UP000325529">
    <property type="component" value="Chromosome"/>
</dbReference>
<dbReference type="EMBL" id="CP023699">
    <property type="protein sequence ID" value="QEU92275.1"/>
    <property type="molecule type" value="Genomic_DNA"/>
</dbReference>
<dbReference type="RefSeq" id="WP_055550406.1">
    <property type="nucleotide sequence ID" value="NZ_CP023699.1"/>
</dbReference>
<feature type="region of interest" description="Disordered" evidence="1">
    <location>
        <begin position="47"/>
        <end position="74"/>
    </location>
</feature>
<proteinExistence type="predicted"/>
<sequence>MDELPGPGGTRGGPSLDSLLGSAVRADADAALDTDAQRQALAAFRAARDEGAHRARTRRRDDWRPRGRRKARVA</sequence>
<feature type="compositionally biased region" description="Basic and acidic residues" evidence="1">
    <location>
        <begin position="47"/>
        <end position="65"/>
    </location>
</feature>
<feature type="region of interest" description="Disordered" evidence="1">
    <location>
        <begin position="1"/>
        <end position="20"/>
    </location>
</feature>
<name>A0A5J6GEI7_STRKN</name>
<evidence type="ECO:0000313" key="2">
    <source>
        <dbReference type="EMBL" id="QEU92275.1"/>
    </source>
</evidence>
<reference evidence="2 3" key="1">
    <citation type="submission" date="2017-09" db="EMBL/GenBank/DDBJ databases">
        <authorList>
            <person name="Lee N."/>
            <person name="Cho B.-K."/>
        </authorList>
    </citation>
    <scope>NUCLEOTIDE SEQUENCE [LARGE SCALE GENOMIC DNA]</scope>
    <source>
        <strain evidence="2 3">ATCC 12853</strain>
    </source>
</reference>
<accession>A0A5J6GEI7</accession>
<organism evidence="2 3">
    <name type="scientific">Streptomyces kanamyceticus</name>
    <dbReference type="NCBI Taxonomy" id="1967"/>
    <lineage>
        <taxon>Bacteria</taxon>
        <taxon>Bacillati</taxon>
        <taxon>Actinomycetota</taxon>
        <taxon>Actinomycetes</taxon>
        <taxon>Kitasatosporales</taxon>
        <taxon>Streptomycetaceae</taxon>
        <taxon>Streptomyces</taxon>
    </lineage>
</organism>
<evidence type="ECO:0000313" key="3">
    <source>
        <dbReference type="Proteomes" id="UP000325529"/>
    </source>
</evidence>
<gene>
    <name evidence="2" type="ORF">CP970_16375</name>
</gene>
<feature type="compositionally biased region" description="Gly residues" evidence="1">
    <location>
        <begin position="1"/>
        <end position="12"/>
    </location>
</feature>
<evidence type="ECO:0000256" key="1">
    <source>
        <dbReference type="SAM" id="MobiDB-lite"/>
    </source>
</evidence>
<keyword evidence="3" id="KW-1185">Reference proteome</keyword>
<dbReference type="AlphaFoldDB" id="A0A5J6GEI7"/>
<protein>
    <submittedName>
        <fullName evidence="2">Uncharacterized protein</fullName>
    </submittedName>
</protein>